<organism evidence="7 8">
    <name type="scientific">candidate division WWE3 bacterium CG_4_10_14_0_2_um_filter_41_14</name>
    <dbReference type="NCBI Taxonomy" id="1975072"/>
    <lineage>
        <taxon>Bacteria</taxon>
        <taxon>Katanobacteria</taxon>
    </lineage>
</organism>
<dbReference type="Pfam" id="PF01934">
    <property type="entry name" value="HepT-like"/>
    <property type="match status" value="1"/>
</dbReference>
<evidence type="ECO:0000256" key="1">
    <source>
        <dbReference type="ARBA" id="ARBA00022553"/>
    </source>
</evidence>
<evidence type="ECO:0000256" key="6">
    <source>
        <dbReference type="ARBA" id="ARBA00024207"/>
    </source>
</evidence>
<protein>
    <recommendedName>
        <fullName evidence="9">DUF86 domain-containing protein</fullName>
    </recommendedName>
</protein>
<evidence type="ECO:0000313" key="8">
    <source>
        <dbReference type="Proteomes" id="UP000228920"/>
    </source>
</evidence>
<evidence type="ECO:0008006" key="9">
    <source>
        <dbReference type="Google" id="ProtNLM"/>
    </source>
</evidence>
<name>A0A2M7TMB1_UNCKA</name>
<dbReference type="PANTHER" id="PTHR34139:SF1">
    <property type="entry name" value="RNASE MJ1380-RELATED"/>
    <property type="match status" value="1"/>
</dbReference>
<keyword evidence="4" id="KW-0547">Nucleotide-binding</keyword>
<keyword evidence="3" id="KW-0540">Nuclease</keyword>
<keyword evidence="2" id="KW-1277">Toxin-antitoxin system</keyword>
<keyword evidence="5" id="KW-0378">Hydrolase</keyword>
<dbReference type="Gene3D" id="1.20.120.580">
    <property type="entry name" value="bsu32300-like"/>
    <property type="match status" value="1"/>
</dbReference>
<dbReference type="InterPro" id="IPR008201">
    <property type="entry name" value="HepT-like"/>
</dbReference>
<evidence type="ECO:0000313" key="7">
    <source>
        <dbReference type="EMBL" id="PIZ47974.1"/>
    </source>
</evidence>
<gene>
    <name evidence="7" type="ORF">COY32_00770</name>
</gene>
<evidence type="ECO:0000256" key="2">
    <source>
        <dbReference type="ARBA" id="ARBA00022649"/>
    </source>
</evidence>
<dbReference type="InterPro" id="IPR051813">
    <property type="entry name" value="HepT_RNase_toxin"/>
</dbReference>
<dbReference type="GO" id="GO:0016787">
    <property type="term" value="F:hydrolase activity"/>
    <property type="evidence" value="ECO:0007669"/>
    <property type="project" value="UniProtKB-KW"/>
</dbReference>
<dbReference type="GO" id="GO:0004540">
    <property type="term" value="F:RNA nuclease activity"/>
    <property type="evidence" value="ECO:0007669"/>
    <property type="project" value="InterPro"/>
</dbReference>
<comment type="similarity">
    <text evidence="6">Belongs to the HepT RNase toxin family.</text>
</comment>
<dbReference type="GO" id="GO:0000166">
    <property type="term" value="F:nucleotide binding"/>
    <property type="evidence" value="ECO:0007669"/>
    <property type="project" value="UniProtKB-KW"/>
</dbReference>
<proteinExistence type="inferred from homology"/>
<keyword evidence="1" id="KW-0597">Phosphoprotein</keyword>
<dbReference type="EMBL" id="PFNL01000020">
    <property type="protein sequence ID" value="PIZ47974.1"/>
    <property type="molecule type" value="Genomic_DNA"/>
</dbReference>
<dbReference type="PANTHER" id="PTHR34139">
    <property type="entry name" value="UPF0331 PROTEIN MJ0127"/>
    <property type="match status" value="1"/>
</dbReference>
<comment type="caution">
    <text evidence="7">The sequence shown here is derived from an EMBL/GenBank/DDBJ whole genome shotgun (WGS) entry which is preliminary data.</text>
</comment>
<sequence length="117" mass="13599">MKKDSIVYLQDISDAIAKIERYTYHMSFDEFIANHMCHDAVIKNLEVIGEAAHRLPKDFIHQNPSFPLKETIDMRNFLIHDYSNIDLEIVWKTIKDDIPSLKDQIINLLGEKPTSAN</sequence>
<reference evidence="8" key="1">
    <citation type="submission" date="2017-09" db="EMBL/GenBank/DDBJ databases">
        <title>Depth-based differentiation of microbial function through sediment-hosted aquifers and enrichment of novel symbionts in the deep terrestrial subsurface.</title>
        <authorList>
            <person name="Probst A.J."/>
            <person name="Ladd B."/>
            <person name="Jarett J.K."/>
            <person name="Geller-Mcgrath D.E."/>
            <person name="Sieber C.M.K."/>
            <person name="Emerson J.B."/>
            <person name="Anantharaman K."/>
            <person name="Thomas B.C."/>
            <person name="Malmstrom R."/>
            <person name="Stieglmeier M."/>
            <person name="Klingl A."/>
            <person name="Woyke T."/>
            <person name="Ryan C.M."/>
            <person name="Banfield J.F."/>
        </authorList>
    </citation>
    <scope>NUCLEOTIDE SEQUENCE [LARGE SCALE GENOMIC DNA]</scope>
</reference>
<dbReference type="InterPro" id="IPR037038">
    <property type="entry name" value="HepT-like_sf"/>
</dbReference>
<accession>A0A2M7TMB1</accession>
<evidence type="ECO:0000256" key="3">
    <source>
        <dbReference type="ARBA" id="ARBA00022722"/>
    </source>
</evidence>
<dbReference type="AlphaFoldDB" id="A0A2M7TMB1"/>
<evidence type="ECO:0000256" key="4">
    <source>
        <dbReference type="ARBA" id="ARBA00022741"/>
    </source>
</evidence>
<evidence type="ECO:0000256" key="5">
    <source>
        <dbReference type="ARBA" id="ARBA00022801"/>
    </source>
</evidence>
<dbReference type="SUPFAM" id="SSF81593">
    <property type="entry name" value="Nucleotidyltransferase substrate binding subunit/domain"/>
    <property type="match status" value="1"/>
</dbReference>
<dbReference type="Proteomes" id="UP000228920">
    <property type="component" value="Unassembled WGS sequence"/>
</dbReference>
<dbReference type="GO" id="GO:0110001">
    <property type="term" value="C:toxin-antitoxin complex"/>
    <property type="evidence" value="ECO:0007669"/>
    <property type="project" value="InterPro"/>
</dbReference>